<feature type="region of interest" description="Disordered" evidence="2">
    <location>
        <begin position="235"/>
        <end position="258"/>
    </location>
</feature>
<evidence type="ECO:0000313" key="3">
    <source>
        <dbReference type="EMBL" id="KJP90095.1"/>
    </source>
</evidence>
<evidence type="ECO:0000256" key="2">
    <source>
        <dbReference type="SAM" id="MobiDB-lite"/>
    </source>
</evidence>
<sequence>MSKVENQIKEIESNIIIKEKQIQDLESEIQEIKNNSKSLYEKLINQQAVLLKRKKQNVLTDIKINRLKKDIIQLCKAIQNANRKIMNTFAQMKTKKSLIKENTQCMEELYHDVIKKKAMYNEQNNTTLTILNHFFIKKEHHNNDLKLILKHKKDKIKIVKNQVKQINNNIAAKRSTIALLDNRLTANLRTIKCYIGELIHMGVIQNLNTNKKNITRICLNIINNVIQKQQGKNETVWDPHTDDDNMQTDENTVQTENREEEKLELGLNTQEFIQLENFLL</sequence>
<dbReference type="Proteomes" id="UP000054561">
    <property type="component" value="Unassembled WGS sequence"/>
</dbReference>
<feature type="coiled-coil region" evidence="1">
    <location>
        <begin position="1"/>
        <end position="84"/>
    </location>
</feature>
<evidence type="ECO:0000313" key="4">
    <source>
        <dbReference type="Proteomes" id="UP000054561"/>
    </source>
</evidence>
<dbReference type="GeneID" id="24265578"/>
<name>A0A0D9QSR3_PLAFR</name>
<proteinExistence type="predicted"/>
<dbReference type="AlphaFoldDB" id="A0A0D9QSR3"/>
<organism evidence="3 4">
    <name type="scientific">Plasmodium fragile</name>
    <dbReference type="NCBI Taxonomy" id="5857"/>
    <lineage>
        <taxon>Eukaryota</taxon>
        <taxon>Sar</taxon>
        <taxon>Alveolata</taxon>
        <taxon>Apicomplexa</taxon>
        <taxon>Aconoidasida</taxon>
        <taxon>Haemosporida</taxon>
        <taxon>Plasmodiidae</taxon>
        <taxon>Plasmodium</taxon>
        <taxon>Plasmodium (Plasmodium)</taxon>
    </lineage>
</organism>
<reference evidence="3 4" key="1">
    <citation type="submission" date="2014-03" db="EMBL/GenBank/DDBJ databases">
        <title>The Genome Sequence of Plasmodium fragile nilgiri.</title>
        <authorList>
            <consortium name="The Broad Institute Genomics Platform"/>
            <consortium name="The Broad Institute Genome Sequencing Center for Infectious Disease"/>
            <person name="Neafsey D."/>
            <person name="Duraisingh M."/>
            <person name="Young S.K."/>
            <person name="Zeng Q."/>
            <person name="Gargeya S."/>
            <person name="Abouelleil A."/>
            <person name="Alvarado L."/>
            <person name="Chapman S.B."/>
            <person name="Gainer-Dewar J."/>
            <person name="Goldberg J."/>
            <person name="Griggs A."/>
            <person name="Gujja S."/>
            <person name="Hansen M."/>
            <person name="Howarth C."/>
            <person name="Imamovic A."/>
            <person name="Larimer J."/>
            <person name="Pearson M."/>
            <person name="Poon T.W."/>
            <person name="Priest M."/>
            <person name="Roberts A."/>
            <person name="Saif S."/>
            <person name="Shea T."/>
            <person name="Sykes S."/>
            <person name="Wortman J."/>
            <person name="Nusbaum C."/>
            <person name="Birren B."/>
        </authorList>
    </citation>
    <scope>NUCLEOTIDE SEQUENCE [LARGE SCALE GENOMIC DNA]</scope>
    <source>
        <strain evidence="4">nilgiri</strain>
    </source>
</reference>
<keyword evidence="4" id="KW-1185">Reference proteome</keyword>
<gene>
    <name evidence="3" type="ORF">AK88_00264</name>
</gene>
<dbReference type="OMA" id="IKENTQC"/>
<dbReference type="EMBL" id="KQ001646">
    <property type="protein sequence ID" value="KJP90095.1"/>
    <property type="molecule type" value="Genomic_DNA"/>
</dbReference>
<dbReference type="OrthoDB" id="378637at2759"/>
<feature type="coiled-coil region" evidence="1">
    <location>
        <begin position="149"/>
        <end position="176"/>
    </location>
</feature>
<dbReference type="RefSeq" id="XP_012333338.1">
    <property type="nucleotide sequence ID" value="XM_012477915.1"/>
</dbReference>
<dbReference type="VEuPathDB" id="PlasmoDB:AK88_00264"/>
<accession>A0A0D9QSR3</accession>
<protein>
    <submittedName>
        <fullName evidence="3">Uncharacterized protein</fullName>
    </submittedName>
</protein>
<keyword evidence="1" id="KW-0175">Coiled coil</keyword>
<evidence type="ECO:0000256" key="1">
    <source>
        <dbReference type="SAM" id="Coils"/>
    </source>
</evidence>